<dbReference type="EMBL" id="KT984570">
    <property type="protein sequence ID" value="ANM86790.1"/>
    <property type="molecule type" value="mRNA"/>
</dbReference>
<dbReference type="GO" id="GO:0051087">
    <property type="term" value="F:protein-folding chaperone binding"/>
    <property type="evidence" value="ECO:0007669"/>
    <property type="project" value="TreeGrafter"/>
</dbReference>
<dbReference type="PRINTS" id="PR00297">
    <property type="entry name" value="CHAPERONIN10"/>
</dbReference>
<evidence type="ECO:0000313" key="4">
    <source>
        <dbReference type="EMBL" id="ANM86790.1"/>
    </source>
</evidence>
<keyword evidence="2 3" id="KW-0143">Chaperone</keyword>
<dbReference type="Gene3D" id="2.30.33.40">
    <property type="entry name" value="GroES chaperonin"/>
    <property type="match status" value="1"/>
</dbReference>
<dbReference type="GO" id="GO:0044183">
    <property type="term" value="F:protein folding chaperone"/>
    <property type="evidence" value="ECO:0007669"/>
    <property type="project" value="InterPro"/>
</dbReference>
<evidence type="ECO:0000256" key="1">
    <source>
        <dbReference type="ARBA" id="ARBA00006975"/>
    </source>
</evidence>
<dbReference type="InterPro" id="IPR037124">
    <property type="entry name" value="Chaperonin_GroES_sf"/>
</dbReference>
<dbReference type="PANTHER" id="PTHR10772:SF0">
    <property type="entry name" value="10 KDA HEAT SHOCK PROTEIN, MITOCHONDRIAL"/>
    <property type="match status" value="1"/>
</dbReference>
<dbReference type="CDD" id="cd00320">
    <property type="entry name" value="cpn10"/>
    <property type="match status" value="1"/>
</dbReference>
<name>A0A192ZIZ9_9EUKA</name>
<dbReference type="GO" id="GO:0005524">
    <property type="term" value="F:ATP binding"/>
    <property type="evidence" value="ECO:0007669"/>
    <property type="project" value="InterPro"/>
</dbReference>
<sequence>MSLLRSFAHVASIPSHSFGRFFTATIKRFRPLGDRVLVEKVEPKKKSVGGILLPDSAVPRANEGKVLEVGAGARTRDGQVVPMNVKPGDRVLLPEFGGLGVKFGDKEYFLYRDEDILGILIE</sequence>
<dbReference type="GO" id="GO:0005739">
    <property type="term" value="C:mitochondrion"/>
    <property type="evidence" value="ECO:0007669"/>
    <property type="project" value="UniProtKB-ARBA"/>
</dbReference>
<dbReference type="HAMAP" id="MF_00580">
    <property type="entry name" value="CH10"/>
    <property type="match status" value="1"/>
</dbReference>
<dbReference type="GO" id="GO:0051082">
    <property type="term" value="F:unfolded protein binding"/>
    <property type="evidence" value="ECO:0007669"/>
    <property type="project" value="TreeGrafter"/>
</dbReference>
<accession>A0A192ZIZ9</accession>
<gene>
    <name evidence="4" type="primary">CPN10</name>
</gene>
<dbReference type="InterPro" id="IPR020818">
    <property type="entry name" value="Chaperonin_GroES"/>
</dbReference>
<dbReference type="GO" id="GO:0046872">
    <property type="term" value="F:metal ion binding"/>
    <property type="evidence" value="ECO:0007669"/>
    <property type="project" value="TreeGrafter"/>
</dbReference>
<dbReference type="InterPro" id="IPR011032">
    <property type="entry name" value="GroES-like_sf"/>
</dbReference>
<proteinExistence type="evidence at transcript level"/>
<dbReference type="SMART" id="SM00883">
    <property type="entry name" value="Cpn10"/>
    <property type="match status" value="1"/>
</dbReference>
<dbReference type="AlphaFoldDB" id="A0A192ZIZ9"/>
<comment type="similarity">
    <text evidence="1 3">Belongs to the GroES chaperonin family.</text>
</comment>
<protein>
    <submittedName>
        <fullName evidence="4">Cpn10</fullName>
    </submittedName>
</protein>
<dbReference type="InterPro" id="IPR018369">
    <property type="entry name" value="Chaprnonin_Cpn10_CS"/>
</dbReference>
<dbReference type="PROSITE" id="PS00681">
    <property type="entry name" value="CHAPERONINS_CPN10"/>
    <property type="match status" value="1"/>
</dbReference>
<dbReference type="FunFam" id="2.30.33.40:FF:000002">
    <property type="entry name" value="10 kDa chaperonin, mitochondrial"/>
    <property type="match status" value="1"/>
</dbReference>
<dbReference type="Pfam" id="PF00166">
    <property type="entry name" value="Cpn10"/>
    <property type="match status" value="1"/>
</dbReference>
<organism evidence="4">
    <name type="scientific">Stygiella incarcerata</name>
    <dbReference type="NCBI Taxonomy" id="1712417"/>
    <lineage>
        <taxon>Eukaryota</taxon>
        <taxon>Discoba</taxon>
        <taxon>Jakobida</taxon>
        <taxon>Andalucina</taxon>
        <taxon>Stygiellidae</taxon>
        <taxon>Stygiella</taxon>
    </lineage>
</organism>
<evidence type="ECO:0000256" key="2">
    <source>
        <dbReference type="ARBA" id="ARBA00023186"/>
    </source>
</evidence>
<dbReference type="PANTHER" id="PTHR10772">
    <property type="entry name" value="10 KDA HEAT SHOCK PROTEIN"/>
    <property type="match status" value="1"/>
</dbReference>
<dbReference type="SUPFAM" id="SSF50129">
    <property type="entry name" value="GroES-like"/>
    <property type="match status" value="1"/>
</dbReference>
<reference evidence="4" key="1">
    <citation type="journal article" date="2016" name="Mol. Biol. Evol.">
        <title>Novel hydrogenosomes in the microaerophilic jakobid Stygiella incarcerata.</title>
        <authorList>
            <person name="Leger M.M."/>
            <person name="Eme L."/>
            <person name="Hug L.A."/>
            <person name="Roger A.J."/>
        </authorList>
    </citation>
    <scope>NUCLEOTIDE SEQUENCE</scope>
</reference>
<evidence type="ECO:0000256" key="3">
    <source>
        <dbReference type="RuleBase" id="RU003479"/>
    </source>
</evidence>